<gene>
    <name evidence="1" type="ordered locus">TGAM_0667</name>
</gene>
<dbReference type="EMBL" id="CP001398">
    <property type="protein sequence ID" value="ACS33169.1"/>
    <property type="molecule type" value="Genomic_DNA"/>
</dbReference>
<dbReference type="GeneID" id="7988881"/>
<dbReference type="AlphaFoldDB" id="C5A4K7"/>
<dbReference type="HOGENOM" id="CLU_149113_0_0_2"/>
<protein>
    <submittedName>
        <fullName evidence="1">Transcription regulator, putative</fullName>
    </submittedName>
</protein>
<dbReference type="SUPFAM" id="SSF89447">
    <property type="entry name" value="AbrB/MazE/MraZ-like"/>
    <property type="match status" value="1"/>
</dbReference>
<dbReference type="KEGG" id="tga:TGAM_0667"/>
<dbReference type="InterPro" id="IPR016752">
    <property type="entry name" value="UCP019240_SpoVT/AbrB-related"/>
</dbReference>
<reference evidence="1 2" key="1">
    <citation type="journal article" date="2007" name="Genome Biol.">
        <title>Genome analysis and genome-wide proteomics of Thermococcus gammatolerans, the most radioresistant organism known amongst the Archaea.</title>
        <authorList>
            <person name="Zivanovic Y."/>
            <person name="Armengaud J."/>
            <person name="Lagorce A."/>
            <person name="Leplat C."/>
            <person name="Guerin P."/>
            <person name="Dutertre M."/>
            <person name="Anthouard V."/>
            <person name="Forterre P."/>
            <person name="Wincker P."/>
            <person name="Confalonieri F."/>
        </authorList>
    </citation>
    <scope>NUCLEOTIDE SEQUENCE [LARGE SCALE GENOMIC DNA]</scope>
    <source>
        <strain evidence="2">DSM 15229 / JCM 11827 / EJ3</strain>
    </source>
</reference>
<dbReference type="RefSeq" id="WP_015858287.1">
    <property type="nucleotide sequence ID" value="NC_012804.1"/>
</dbReference>
<proteinExistence type="predicted"/>
<sequence>MGEPKEPLAKFHAKVTRGGQFTFPLWTRVYHELDIGDYVELIVRVKHGQDIKRGMFVAKLVDKGNITIPKGLRDEMGIEKDSVIEILVIKAYRIKDLFGDHSNLIKQLSLSKYKLLTPEEERKLLS</sequence>
<dbReference type="OrthoDB" id="87832at2157"/>
<keyword evidence="2" id="KW-1185">Reference proteome</keyword>
<dbReference type="PIRSF" id="PIRSF019240">
    <property type="entry name" value="UCP019240_SpoVT/AbrB-related"/>
    <property type="match status" value="1"/>
</dbReference>
<dbReference type="Gene3D" id="2.10.260.10">
    <property type="match status" value="1"/>
</dbReference>
<dbReference type="STRING" id="593117.TGAM_0667"/>
<name>C5A4K7_THEGJ</name>
<evidence type="ECO:0000313" key="2">
    <source>
        <dbReference type="Proteomes" id="UP000001488"/>
    </source>
</evidence>
<organism evidence="1 2">
    <name type="scientific">Thermococcus gammatolerans (strain DSM 15229 / JCM 11827 / EJ3)</name>
    <dbReference type="NCBI Taxonomy" id="593117"/>
    <lineage>
        <taxon>Archaea</taxon>
        <taxon>Methanobacteriati</taxon>
        <taxon>Methanobacteriota</taxon>
        <taxon>Thermococci</taxon>
        <taxon>Thermococcales</taxon>
        <taxon>Thermococcaceae</taxon>
        <taxon>Thermococcus</taxon>
    </lineage>
</organism>
<dbReference type="Proteomes" id="UP000001488">
    <property type="component" value="Chromosome"/>
</dbReference>
<evidence type="ECO:0000313" key="1">
    <source>
        <dbReference type="EMBL" id="ACS33169.1"/>
    </source>
</evidence>
<accession>C5A4K7</accession>
<dbReference type="PaxDb" id="593117-TGAM_0667"/>
<dbReference type="InterPro" id="IPR037914">
    <property type="entry name" value="SpoVT-AbrB_sf"/>
</dbReference>
<dbReference type="eggNOG" id="arCOG03936">
    <property type="taxonomic scope" value="Archaea"/>
</dbReference>